<comment type="caution">
    <text evidence="1">The sequence shown here is derived from an EMBL/GenBank/DDBJ whole genome shotgun (WGS) entry which is preliminary data.</text>
</comment>
<gene>
    <name evidence="1" type="ORF">LARSCL_LOCUS7757</name>
</gene>
<evidence type="ECO:0000313" key="1">
    <source>
        <dbReference type="EMBL" id="CAL1274883.1"/>
    </source>
</evidence>
<keyword evidence="2" id="KW-1185">Reference proteome</keyword>
<organism evidence="1 2">
    <name type="scientific">Larinioides sclopetarius</name>
    <dbReference type="NCBI Taxonomy" id="280406"/>
    <lineage>
        <taxon>Eukaryota</taxon>
        <taxon>Metazoa</taxon>
        <taxon>Ecdysozoa</taxon>
        <taxon>Arthropoda</taxon>
        <taxon>Chelicerata</taxon>
        <taxon>Arachnida</taxon>
        <taxon>Araneae</taxon>
        <taxon>Araneomorphae</taxon>
        <taxon>Entelegynae</taxon>
        <taxon>Araneoidea</taxon>
        <taxon>Araneidae</taxon>
        <taxon>Larinioides</taxon>
    </lineage>
</organism>
<dbReference type="EMBL" id="CAXIEN010000081">
    <property type="protein sequence ID" value="CAL1274883.1"/>
    <property type="molecule type" value="Genomic_DNA"/>
</dbReference>
<reference evidence="1 2" key="1">
    <citation type="submission" date="2024-04" db="EMBL/GenBank/DDBJ databases">
        <authorList>
            <person name="Rising A."/>
            <person name="Reimegard J."/>
            <person name="Sonavane S."/>
            <person name="Akerstrom W."/>
            <person name="Nylinder S."/>
            <person name="Hedman E."/>
            <person name="Kallberg Y."/>
        </authorList>
    </citation>
    <scope>NUCLEOTIDE SEQUENCE [LARGE SCALE GENOMIC DNA]</scope>
</reference>
<protein>
    <submittedName>
        <fullName evidence="1">Uncharacterized protein</fullName>
    </submittedName>
</protein>
<dbReference type="AlphaFoldDB" id="A0AAV1ZSP9"/>
<sequence length="449" mass="53812">MLKLQWRRPLFSLKEMSLLRITTTLCNNRQLLRLIMKCKFLKDFDSRLYIRRGKKWTAVQAKANELISQICNSIILSKELMNLVWPVYYRIMMWKSIYAPSIPKKFLLHFYWTDQGKVDTLRTARCIIRNKNISVRKRFVLACKACLDEEIREMWKEMSDDDKTYFFAKNRGKLRPLLLFWAHTLKGSDDVLEQFVYNACTCAFENGLLEAFKYLFGMFTKDEREDLANVYTLKLESKFYEISFLEEHEIDIAYFLYFETEEIISGEFLLEMSLLLQFSEHEHFLKVLAERLPFASYPDPMALLYFVFFNCHLEVIKDDYYGRIFVYIWRNIPASIKYIITDTNFGGHLLNVLIRDNFPFLVKKGTFKNKDQLASSNSKPSTAEMPFGFHEEKWEILHFLIEERIVTMRSLKLHRESEQDVIPIFNRTEWNRVLRYVRENRNKNSQQTE</sequence>
<proteinExistence type="predicted"/>
<evidence type="ECO:0000313" key="2">
    <source>
        <dbReference type="Proteomes" id="UP001497382"/>
    </source>
</evidence>
<name>A0AAV1ZSP9_9ARAC</name>
<accession>A0AAV1ZSP9</accession>
<dbReference type="Proteomes" id="UP001497382">
    <property type="component" value="Unassembled WGS sequence"/>
</dbReference>